<dbReference type="InterPro" id="IPR023346">
    <property type="entry name" value="Lysozyme-like_dom_sf"/>
</dbReference>
<gene>
    <name evidence="2" type="ORF">KAR29_00085</name>
</gene>
<dbReference type="EMBL" id="CP072943">
    <property type="protein sequence ID" value="QTX32390.1"/>
    <property type="molecule type" value="Genomic_DNA"/>
</dbReference>
<dbReference type="KEGG" id="aram:KAR29_00085"/>
<evidence type="ECO:0000313" key="2">
    <source>
        <dbReference type="EMBL" id="QTX32390.1"/>
    </source>
</evidence>
<evidence type="ECO:0000256" key="1">
    <source>
        <dbReference type="SAM" id="SignalP"/>
    </source>
</evidence>
<dbReference type="SUPFAM" id="SSF53955">
    <property type="entry name" value="Lysozyme-like"/>
    <property type="match status" value="1"/>
</dbReference>
<keyword evidence="1" id="KW-0732">Signal</keyword>
<organism evidence="2 3">
    <name type="scientific">Aminithiophilus ramosus</name>
    <dbReference type="NCBI Taxonomy" id="3029084"/>
    <lineage>
        <taxon>Bacteria</taxon>
        <taxon>Thermotogati</taxon>
        <taxon>Synergistota</taxon>
        <taxon>Synergistia</taxon>
        <taxon>Synergistales</taxon>
        <taxon>Aminithiophilaceae</taxon>
        <taxon>Aminithiophilus</taxon>
    </lineage>
</organism>
<dbReference type="AlphaFoldDB" id="A0A9Q7AIG9"/>
<protein>
    <recommendedName>
        <fullName evidence="4">Transglycosylase SLT domain-containing protein</fullName>
    </recommendedName>
</protein>
<dbReference type="Proteomes" id="UP000671879">
    <property type="component" value="Chromosome"/>
</dbReference>
<name>A0A9Q7AIG9_9BACT</name>
<feature type="chain" id="PRO_5040126814" description="Transglycosylase SLT domain-containing protein" evidence="1">
    <location>
        <begin position="22"/>
        <end position="201"/>
    </location>
</feature>
<dbReference type="RefSeq" id="WP_274373622.1">
    <property type="nucleotide sequence ID" value="NZ_CP072943.1"/>
</dbReference>
<sequence>MKKTTALVTLLVLLLSAAASGAEEILSLDRSRLAAFARRYPGDDWASTRRQVMADYFSIVNRDLSEQRRMNYAVYVDRSAAQYGLDPFVVAAVMIHRSGLDWLSKGEGEYGLMRVDWTANKAWIVKEDSRIDEPRILMKPVLNVRMGCALMADRLTLSGRSYDEMVARFYGRGGLSASSEIERHYRNMAQSFRESVEARRP</sequence>
<keyword evidence="3" id="KW-1185">Reference proteome</keyword>
<evidence type="ECO:0000313" key="3">
    <source>
        <dbReference type="Proteomes" id="UP000671879"/>
    </source>
</evidence>
<accession>A0A9Q7AIG9</accession>
<feature type="signal peptide" evidence="1">
    <location>
        <begin position="1"/>
        <end position="21"/>
    </location>
</feature>
<dbReference type="Gene3D" id="1.10.530.10">
    <property type="match status" value="1"/>
</dbReference>
<proteinExistence type="predicted"/>
<evidence type="ECO:0008006" key="4">
    <source>
        <dbReference type="Google" id="ProtNLM"/>
    </source>
</evidence>
<reference evidence="3" key="1">
    <citation type="submission" date="2021-04" db="EMBL/GenBank/DDBJ databases">
        <title>A novel Synergistetes isolate from a pyrite-forming mixed culture.</title>
        <authorList>
            <person name="Bunk B."/>
            <person name="Sproer C."/>
            <person name="Spring S."/>
            <person name="Pester M."/>
        </authorList>
    </citation>
    <scope>NUCLEOTIDE SEQUENCE [LARGE SCALE GENOMIC DNA]</scope>
    <source>
        <strain evidence="3">J.5.4.2-T.3.5.2</strain>
    </source>
</reference>